<evidence type="ECO:0000256" key="1">
    <source>
        <dbReference type="SAM" id="MobiDB-lite"/>
    </source>
</evidence>
<protein>
    <submittedName>
        <fullName evidence="2">Uncharacterized protein</fullName>
    </submittedName>
</protein>
<dbReference type="GO" id="GO:0016538">
    <property type="term" value="F:cyclin-dependent protein serine/threonine kinase regulator activity"/>
    <property type="evidence" value="ECO:0007669"/>
    <property type="project" value="InterPro"/>
</dbReference>
<comment type="caution">
    <text evidence="2">The sequence shown here is derived from an EMBL/GenBank/DDBJ whole genome shotgun (WGS) entry which is preliminary data.</text>
</comment>
<dbReference type="RefSeq" id="XP_013245170.1">
    <property type="nucleotide sequence ID" value="XM_013389716.1"/>
</dbReference>
<feature type="region of interest" description="Disordered" evidence="1">
    <location>
        <begin position="1"/>
        <end position="50"/>
    </location>
</feature>
<feature type="compositionally biased region" description="Basic and acidic residues" evidence="1">
    <location>
        <begin position="1"/>
        <end position="14"/>
    </location>
</feature>
<dbReference type="SUPFAM" id="SSF47954">
    <property type="entry name" value="Cyclin-like"/>
    <property type="match status" value="2"/>
</dbReference>
<dbReference type="InterPro" id="IPR036915">
    <property type="entry name" value="Cyclin-like_sf"/>
</dbReference>
<dbReference type="PANTHER" id="PTHR10026">
    <property type="entry name" value="CYCLIN"/>
    <property type="match status" value="1"/>
</dbReference>
<proteinExistence type="predicted"/>
<dbReference type="InterPro" id="IPR043198">
    <property type="entry name" value="Cyclin/Ssn8"/>
</dbReference>
<name>A0A066WEY3_TILAU</name>
<dbReference type="Proteomes" id="UP000027361">
    <property type="component" value="Unassembled WGS sequence"/>
</dbReference>
<gene>
    <name evidence="2" type="ORF">K437DRAFT_220855</name>
</gene>
<dbReference type="FunCoup" id="A0A066WEY3">
    <property type="interactions" value="74"/>
</dbReference>
<organism evidence="2 3">
    <name type="scientific">Tilletiaria anomala (strain ATCC 24038 / CBS 436.72 / UBC 951)</name>
    <dbReference type="NCBI Taxonomy" id="1037660"/>
    <lineage>
        <taxon>Eukaryota</taxon>
        <taxon>Fungi</taxon>
        <taxon>Dikarya</taxon>
        <taxon>Basidiomycota</taxon>
        <taxon>Ustilaginomycotina</taxon>
        <taxon>Exobasidiomycetes</taxon>
        <taxon>Georgefischeriales</taxon>
        <taxon>Tilletiariaceae</taxon>
        <taxon>Tilletiaria</taxon>
    </lineage>
</organism>
<evidence type="ECO:0000313" key="2">
    <source>
        <dbReference type="EMBL" id="KDN52311.1"/>
    </source>
</evidence>
<dbReference type="Gene3D" id="1.10.472.10">
    <property type="entry name" value="Cyclin-like"/>
    <property type="match status" value="2"/>
</dbReference>
<dbReference type="AlphaFoldDB" id="A0A066WEY3"/>
<dbReference type="STRING" id="1037660.A0A066WEY3"/>
<dbReference type="GeneID" id="25262299"/>
<feature type="non-terminal residue" evidence="2">
    <location>
        <position position="287"/>
    </location>
</feature>
<sequence>MRGPPDDARGEQRVHQYQHQHQHQDQGQRQASDRLSVREESKQQEEVEELLSNARARLSRNEPEMDVHTRAYIPFFNAREVAAMLAEQAGGSSEALQAQRTRTAAACGFVAALGARMGFPQRTTCTAQLLFQRFHLFFPMRDFVPHEVSLAALALAAKVNDTYKRGRDVLLASYAIRFPQLVNTKLEAPLASGGIRHVAESDVDAKALEAERKKLHALEKLFLESICFNFHATASSALTLVVKLARLWRIDKEASATAWCVASDAHRTSAVLCYPSNIIAAASLYLA</sequence>
<keyword evidence="3" id="KW-1185">Reference proteome</keyword>
<reference evidence="2 3" key="1">
    <citation type="submission" date="2014-05" db="EMBL/GenBank/DDBJ databases">
        <title>Draft genome sequence of a rare smut relative, Tilletiaria anomala UBC 951.</title>
        <authorList>
            <consortium name="DOE Joint Genome Institute"/>
            <person name="Toome M."/>
            <person name="Kuo A."/>
            <person name="Henrissat B."/>
            <person name="Lipzen A."/>
            <person name="Tritt A."/>
            <person name="Yoshinaga Y."/>
            <person name="Zane M."/>
            <person name="Barry K."/>
            <person name="Grigoriev I.V."/>
            <person name="Spatafora J.W."/>
            <person name="Aimea M.C."/>
        </authorList>
    </citation>
    <scope>NUCLEOTIDE SEQUENCE [LARGE SCALE GENOMIC DNA]</scope>
    <source>
        <strain evidence="2 3">UBC 951</strain>
    </source>
</reference>
<accession>A0A066WEY3</accession>
<dbReference type="GO" id="GO:0006357">
    <property type="term" value="P:regulation of transcription by RNA polymerase II"/>
    <property type="evidence" value="ECO:0007669"/>
    <property type="project" value="InterPro"/>
</dbReference>
<dbReference type="HOGENOM" id="CLU_971665_0_0_1"/>
<dbReference type="EMBL" id="JMSN01000011">
    <property type="protein sequence ID" value="KDN52311.1"/>
    <property type="molecule type" value="Genomic_DNA"/>
</dbReference>
<evidence type="ECO:0000313" key="3">
    <source>
        <dbReference type="Proteomes" id="UP000027361"/>
    </source>
</evidence>
<feature type="compositionally biased region" description="Basic and acidic residues" evidence="1">
    <location>
        <begin position="22"/>
        <end position="45"/>
    </location>
</feature>
<dbReference type="InParanoid" id="A0A066WEY3"/>
<dbReference type="OrthoDB" id="25002at2759"/>